<evidence type="ECO:0000313" key="1">
    <source>
        <dbReference type="EMBL" id="KAJ8970306.1"/>
    </source>
</evidence>
<protein>
    <submittedName>
        <fullName evidence="1">Uncharacterized protein</fullName>
    </submittedName>
</protein>
<dbReference type="PANTHER" id="PTHR10773">
    <property type="entry name" value="DNA-DIRECTED RNA POLYMERASES I, II, AND III SUBUNIT RPABC2"/>
    <property type="match status" value="1"/>
</dbReference>
<dbReference type="Proteomes" id="UP001162156">
    <property type="component" value="Unassembled WGS sequence"/>
</dbReference>
<dbReference type="EMBL" id="JANEYF010000378">
    <property type="protein sequence ID" value="KAJ8970306.1"/>
    <property type="molecule type" value="Genomic_DNA"/>
</dbReference>
<gene>
    <name evidence="1" type="ORF">NQ314_001299</name>
</gene>
<proteinExistence type="predicted"/>
<reference evidence="1" key="1">
    <citation type="journal article" date="2023" name="Insect Mol. Biol.">
        <title>Genome sequencing provides insights into the evolution of gene families encoding plant cell wall-degrading enzymes in longhorned beetles.</title>
        <authorList>
            <person name="Shin N.R."/>
            <person name="Okamura Y."/>
            <person name="Kirsch R."/>
            <person name="Pauchet Y."/>
        </authorList>
    </citation>
    <scope>NUCLEOTIDE SEQUENCE</scope>
    <source>
        <strain evidence="1">RBIC_L_NR</strain>
    </source>
</reference>
<dbReference type="AlphaFoldDB" id="A0AAV8ZVN4"/>
<comment type="caution">
    <text evidence="1">The sequence shown here is derived from an EMBL/GenBank/DDBJ whole genome shotgun (WGS) entry which is preliminary data.</text>
</comment>
<sequence>MSLYVCAEAVSLERGFVFKAHGERSGVNSLFSAVILLNLKMNKTGSFREGQRKLRWTCKCYFDCKKLTHENKLRLFNEFYKQDFNTQGTYLMGLLHLGNIKRRRHGAYDNPECSRRQSTISYSIPLDGEFIQKRLEVIIRKRKMGDTFYKDRRTNNKKSKFSEVDREQIRQHILSIPREVSHYNLTKSTKEYLSPDLNINRLYRAFLEKFRSTAVSYKYYRSIFIKDFPNLSFHCPRVDTCRTCDRLQCEIAGNSNTAKTQLELHHRKVEFSSLSMKNDFFNDRDFALIEKKKRLMKAFVPKDLHEVVTSARYNPPFEVIDMEIHGFWDIKSLAEEFLNTTKVNITKSVCIRIEKECPFKIKMKQTYSDVENWQIYNVLKKGKTLNDLKKAELLKLAPENKINDVKKKSLLSMIPYLKDEAHKSYYRKLLNRVLKKNR</sequence>
<dbReference type="PANTHER" id="PTHR10773:SF19">
    <property type="match status" value="1"/>
</dbReference>
<name>A0AAV8ZVN4_9CUCU</name>
<accession>A0AAV8ZVN4</accession>
<keyword evidence="2" id="KW-1185">Reference proteome</keyword>
<evidence type="ECO:0000313" key="2">
    <source>
        <dbReference type="Proteomes" id="UP001162156"/>
    </source>
</evidence>
<organism evidence="1 2">
    <name type="scientific">Rhamnusium bicolor</name>
    <dbReference type="NCBI Taxonomy" id="1586634"/>
    <lineage>
        <taxon>Eukaryota</taxon>
        <taxon>Metazoa</taxon>
        <taxon>Ecdysozoa</taxon>
        <taxon>Arthropoda</taxon>
        <taxon>Hexapoda</taxon>
        <taxon>Insecta</taxon>
        <taxon>Pterygota</taxon>
        <taxon>Neoptera</taxon>
        <taxon>Endopterygota</taxon>
        <taxon>Coleoptera</taxon>
        <taxon>Polyphaga</taxon>
        <taxon>Cucujiformia</taxon>
        <taxon>Chrysomeloidea</taxon>
        <taxon>Cerambycidae</taxon>
        <taxon>Lepturinae</taxon>
        <taxon>Rhagiini</taxon>
        <taxon>Rhamnusium</taxon>
    </lineage>
</organism>